<accession>A0AB34FFL9</accession>
<comment type="caution">
    <text evidence="3">The sequence shown here is derived from an EMBL/GenBank/DDBJ whole genome shotgun (WGS) entry which is preliminary data.</text>
</comment>
<proteinExistence type="predicted"/>
<dbReference type="InterPro" id="IPR000719">
    <property type="entry name" value="Prot_kinase_dom"/>
</dbReference>
<dbReference type="GO" id="GO:0004672">
    <property type="term" value="F:protein kinase activity"/>
    <property type="evidence" value="ECO:0007669"/>
    <property type="project" value="InterPro"/>
</dbReference>
<dbReference type="PROSITE" id="PS50011">
    <property type="entry name" value="PROTEIN_KINASE_DOM"/>
    <property type="match status" value="1"/>
</dbReference>
<dbReference type="PANTHER" id="PTHR37171">
    <property type="entry name" value="SERINE/THREONINE-PROTEIN KINASE YRZF-RELATED"/>
    <property type="match status" value="1"/>
</dbReference>
<feature type="region of interest" description="Disordered" evidence="1">
    <location>
        <begin position="223"/>
        <end position="325"/>
    </location>
</feature>
<dbReference type="InterPro" id="IPR052396">
    <property type="entry name" value="Meiotic_Drive_Suppr_Kinase"/>
</dbReference>
<keyword evidence="4" id="KW-1185">Reference proteome</keyword>
<feature type="domain" description="Protein kinase" evidence="2">
    <location>
        <begin position="768"/>
        <end position="972"/>
    </location>
</feature>
<dbReference type="PANTHER" id="PTHR37171:SF1">
    <property type="entry name" value="SERINE_THREONINE-PROTEIN KINASE YRZF-RELATED"/>
    <property type="match status" value="1"/>
</dbReference>
<feature type="region of interest" description="Disordered" evidence="1">
    <location>
        <begin position="605"/>
        <end position="706"/>
    </location>
</feature>
<dbReference type="AlphaFoldDB" id="A0AB34FFL9"/>
<feature type="compositionally biased region" description="Polar residues" evidence="1">
    <location>
        <begin position="303"/>
        <end position="322"/>
    </location>
</feature>
<feature type="region of interest" description="Disordered" evidence="1">
    <location>
        <begin position="396"/>
        <end position="418"/>
    </location>
</feature>
<dbReference type="Gene3D" id="1.10.510.10">
    <property type="entry name" value="Transferase(Phosphotransferase) domain 1"/>
    <property type="match status" value="1"/>
</dbReference>
<evidence type="ECO:0000256" key="1">
    <source>
        <dbReference type="SAM" id="MobiDB-lite"/>
    </source>
</evidence>
<sequence>MLDGQMLAAGDAELQTLLKRIRQGVQDQTDLDLLNSRCYREGRRIPWESGITVVTPLNRNRWNLNMEATLAFQMQQRSTMRIFISEHKWKQGQPTEEEAVMMLNQGDDSAIPVPAVFMAVEVIVDKSHPGYQISAGITIHFGPPAGVILESGTTEEFHFVGMPPGTILLTPMSVSIPCQRKRPWQQNDVSRKGLPCAAAFACTDYKVQGGTFDRVALELRGTRTTSTDGRAIPSQCDPYSFYRSKRPNDDVKQQSGNSTESESNAKQQSVSSAESESNAKQQSDNAKQQSDNAKRPSNRRSQRLSANTFTRAMNSSSRSFRSNKIPGCKHACGAMGDMVGSRRIADEKGLELFLHIAVEEPVRKIVGQLVQNPVAREALDLGDGIVFENHPHALSDASEEVVDREARPVPPSTPGHGENLKKLQADQICICRSDGAQGSRTRAFICEYKPPHKLTVQHLHVGLRIRDIYNEVVNRKTMPTPEDTEARFEYHAERLTASAITQTYHYMIEAGLEYSLLTTGEAIVFLKVDWREPGTLFYHMAVPSIEVAAQTRDARLCTAVAQYLAFTLLAIDGLGTRWHNQDERDRATKRLNRWEASFESTYQSIPEEDRSFLPDSSPGYQPPTYGNVDRSPVRRRKNPPRGQGHADARVPSRRDDRSESSDEEPNPRTPATPTPAQRNTRQGARRSERLAMRPREGGADNSGQRRPFCTQKCLLGLVRGHAMDHSCPNISRHCQGKTHSGRGAIRHPIDHAKWLQLLRAQLKETLDRGITPLEKGGARGVLFKVTLLEYGYTFVSKGTIKAFIPDLEHEAAVYRRLEDIQGIHVPVFLGAVDLRSLHRTYYYDHRVYIVHLTLMSWGGESLHEGRGRMPTTEEQVKRGLHALHQHGVIHKDVRAPNILFCEETGGAMMIDFERAELLEPPRPPLAKMTPNKRPLTDEVGKRKRRKQRHTGQCLREDILMASRLFVTGKEVG</sequence>
<evidence type="ECO:0000313" key="3">
    <source>
        <dbReference type="EMBL" id="KAJ6438008.1"/>
    </source>
</evidence>
<organism evidence="3 4">
    <name type="scientific">Purpureocillium lavendulum</name>
    <dbReference type="NCBI Taxonomy" id="1247861"/>
    <lineage>
        <taxon>Eukaryota</taxon>
        <taxon>Fungi</taxon>
        <taxon>Dikarya</taxon>
        <taxon>Ascomycota</taxon>
        <taxon>Pezizomycotina</taxon>
        <taxon>Sordariomycetes</taxon>
        <taxon>Hypocreomycetidae</taxon>
        <taxon>Hypocreales</taxon>
        <taxon>Ophiocordycipitaceae</taxon>
        <taxon>Purpureocillium</taxon>
    </lineage>
</organism>
<gene>
    <name evidence="3" type="ORF">O9K51_09430</name>
</gene>
<evidence type="ECO:0000259" key="2">
    <source>
        <dbReference type="PROSITE" id="PS50011"/>
    </source>
</evidence>
<feature type="region of interest" description="Disordered" evidence="1">
    <location>
        <begin position="921"/>
        <end position="950"/>
    </location>
</feature>
<dbReference type="GO" id="GO:0005524">
    <property type="term" value="F:ATP binding"/>
    <property type="evidence" value="ECO:0007669"/>
    <property type="project" value="InterPro"/>
</dbReference>
<dbReference type="SUPFAM" id="SSF56112">
    <property type="entry name" value="Protein kinase-like (PK-like)"/>
    <property type="match status" value="1"/>
</dbReference>
<protein>
    <submittedName>
        <fullName evidence="3">Protein kinase-like domain</fullName>
    </submittedName>
</protein>
<keyword evidence="3" id="KW-0808">Transferase</keyword>
<dbReference type="Proteomes" id="UP001163105">
    <property type="component" value="Unassembled WGS sequence"/>
</dbReference>
<evidence type="ECO:0000313" key="4">
    <source>
        <dbReference type="Proteomes" id="UP001163105"/>
    </source>
</evidence>
<name>A0AB34FFL9_9HYPO</name>
<feature type="compositionally biased region" description="Basic and acidic residues" evidence="1">
    <location>
        <begin position="644"/>
        <end position="660"/>
    </location>
</feature>
<feature type="compositionally biased region" description="Basic and acidic residues" evidence="1">
    <location>
        <begin position="685"/>
        <end position="698"/>
    </location>
</feature>
<feature type="compositionally biased region" description="Polar residues" evidence="1">
    <location>
        <begin position="253"/>
        <end position="291"/>
    </location>
</feature>
<dbReference type="EMBL" id="JAQHRD010000009">
    <property type="protein sequence ID" value="KAJ6438008.1"/>
    <property type="molecule type" value="Genomic_DNA"/>
</dbReference>
<reference evidence="3" key="1">
    <citation type="submission" date="2023-01" db="EMBL/GenBank/DDBJ databases">
        <title>The growth and conidiation of Purpureocillium lavendulum are regulated by nitrogen source and histone H3K14 acetylation.</title>
        <authorList>
            <person name="Tang P."/>
            <person name="Han J."/>
            <person name="Zhang C."/>
            <person name="Tang P."/>
            <person name="Qi F."/>
            <person name="Zhang K."/>
            <person name="Liang L."/>
        </authorList>
    </citation>
    <scope>NUCLEOTIDE SEQUENCE</scope>
    <source>
        <strain evidence="3">YMF1.00683</strain>
    </source>
</reference>
<dbReference type="InterPro" id="IPR011009">
    <property type="entry name" value="Kinase-like_dom_sf"/>
</dbReference>
<keyword evidence="3" id="KW-0418">Kinase</keyword>